<dbReference type="SMR" id="A0AAF0ZQ77"/>
<dbReference type="Proteomes" id="UP001234989">
    <property type="component" value="Chromosome 9"/>
</dbReference>
<accession>A0AAF0ZQ77</accession>
<evidence type="ECO:0000313" key="1">
    <source>
        <dbReference type="EMBL" id="WMV45019.1"/>
    </source>
</evidence>
<sequence length="68" mass="7808">MDEENSYQNTALSTEPYNSNVFCPFSAVVTAARTKRTAQIHNFLEWGGHGRSDKLCRQQMKRKCQLVN</sequence>
<protein>
    <submittedName>
        <fullName evidence="1">Uncharacterized protein</fullName>
    </submittedName>
</protein>
<proteinExistence type="predicted"/>
<reference evidence="1" key="1">
    <citation type="submission" date="2023-08" db="EMBL/GenBank/DDBJ databases">
        <title>A de novo genome assembly of Solanum verrucosum Schlechtendal, a Mexican diploid species geographically isolated from the other diploid A-genome species in potato relatives.</title>
        <authorList>
            <person name="Hosaka K."/>
        </authorList>
    </citation>
    <scope>NUCLEOTIDE SEQUENCE</scope>
    <source>
        <tissue evidence="1">Young leaves</tissue>
    </source>
</reference>
<dbReference type="EMBL" id="CP133620">
    <property type="protein sequence ID" value="WMV45019.1"/>
    <property type="molecule type" value="Genomic_DNA"/>
</dbReference>
<organism evidence="1 2">
    <name type="scientific">Solanum verrucosum</name>
    <dbReference type="NCBI Taxonomy" id="315347"/>
    <lineage>
        <taxon>Eukaryota</taxon>
        <taxon>Viridiplantae</taxon>
        <taxon>Streptophyta</taxon>
        <taxon>Embryophyta</taxon>
        <taxon>Tracheophyta</taxon>
        <taxon>Spermatophyta</taxon>
        <taxon>Magnoliopsida</taxon>
        <taxon>eudicotyledons</taxon>
        <taxon>Gunneridae</taxon>
        <taxon>Pentapetalae</taxon>
        <taxon>asterids</taxon>
        <taxon>lamiids</taxon>
        <taxon>Solanales</taxon>
        <taxon>Solanaceae</taxon>
        <taxon>Solanoideae</taxon>
        <taxon>Solaneae</taxon>
        <taxon>Solanum</taxon>
    </lineage>
</organism>
<keyword evidence="2" id="KW-1185">Reference proteome</keyword>
<name>A0AAF0ZQ77_SOLVR</name>
<gene>
    <name evidence="1" type="ORF">MTR67_038404</name>
</gene>
<evidence type="ECO:0000313" key="2">
    <source>
        <dbReference type="Proteomes" id="UP001234989"/>
    </source>
</evidence>
<dbReference type="AlphaFoldDB" id="A0AAF0ZQ77"/>